<dbReference type="Gene3D" id="3.40.30.10">
    <property type="entry name" value="Glutaredoxin"/>
    <property type="match status" value="1"/>
</dbReference>
<dbReference type="GO" id="GO:0008998">
    <property type="term" value="F:ribonucleoside-triphosphate reductase (thioredoxin) activity"/>
    <property type="evidence" value="ECO:0007669"/>
    <property type="project" value="InterPro"/>
</dbReference>
<accession>A0A1T4KAN4</accession>
<dbReference type="Proteomes" id="UP000190423">
    <property type="component" value="Unassembled WGS sequence"/>
</dbReference>
<gene>
    <name evidence="1" type="ORF">SAMN02745149_01079</name>
</gene>
<evidence type="ECO:0000313" key="1">
    <source>
        <dbReference type="EMBL" id="SJZ39427.1"/>
    </source>
</evidence>
<protein>
    <submittedName>
        <fullName evidence="1">Glutaredoxin</fullName>
    </submittedName>
</protein>
<dbReference type="SUPFAM" id="SSF52833">
    <property type="entry name" value="Thioredoxin-like"/>
    <property type="match status" value="1"/>
</dbReference>
<name>A0A1T4KAN4_TREPO</name>
<proteinExistence type="predicted"/>
<sequence length="182" mass="20323">MEKRTIEAIEKEIAKTKAELEDVHGTETEVYARIVGYYRAVKNWNKGKKDEFSHRKLFTLDGSEYTISSADSPCQCSEIQAVIRQEQYENTETASSGNRYELFTRRTCPNCPPVKEFMQAIPLEGTEIDVDTEEGLSSAASKGVFASPTVIVYGENGAEIARGHNVEELTAIFDSILVKETV</sequence>
<dbReference type="InterPro" id="IPR036249">
    <property type="entry name" value="Thioredoxin-like_sf"/>
</dbReference>
<evidence type="ECO:0000313" key="2">
    <source>
        <dbReference type="Proteomes" id="UP000190423"/>
    </source>
</evidence>
<dbReference type="Pfam" id="PF13597">
    <property type="entry name" value="NRDD"/>
    <property type="match status" value="1"/>
</dbReference>
<dbReference type="EMBL" id="FUWG01000007">
    <property type="protein sequence ID" value="SJZ39427.1"/>
    <property type="molecule type" value="Genomic_DNA"/>
</dbReference>
<dbReference type="AlphaFoldDB" id="A0A1T4KAN4"/>
<organism evidence="1 2">
    <name type="scientific">Treponema porcinum</name>
    <dbReference type="NCBI Taxonomy" id="261392"/>
    <lineage>
        <taxon>Bacteria</taxon>
        <taxon>Pseudomonadati</taxon>
        <taxon>Spirochaetota</taxon>
        <taxon>Spirochaetia</taxon>
        <taxon>Spirochaetales</taxon>
        <taxon>Treponemataceae</taxon>
        <taxon>Treponema</taxon>
    </lineage>
</organism>
<keyword evidence="2" id="KW-1185">Reference proteome</keyword>
<dbReference type="RefSeq" id="WP_078932997.1">
    <property type="nucleotide sequence ID" value="NZ_FUWG01000007.1"/>
</dbReference>
<dbReference type="GeneID" id="78316377"/>
<dbReference type="InterPro" id="IPR012833">
    <property type="entry name" value="NrdD"/>
</dbReference>
<dbReference type="OrthoDB" id="359147at2"/>
<dbReference type="STRING" id="261392.SAMN02745149_01079"/>
<reference evidence="1 2" key="1">
    <citation type="submission" date="2017-02" db="EMBL/GenBank/DDBJ databases">
        <authorList>
            <person name="Peterson S.W."/>
        </authorList>
    </citation>
    <scope>NUCLEOTIDE SEQUENCE [LARGE SCALE GENOMIC DNA]</scope>
    <source>
        <strain evidence="1 2">ATCC BAA-908</strain>
    </source>
</reference>
<dbReference type="GO" id="GO:0006260">
    <property type="term" value="P:DNA replication"/>
    <property type="evidence" value="ECO:0007669"/>
    <property type="project" value="InterPro"/>
</dbReference>